<proteinExistence type="predicted"/>
<comment type="caution">
    <text evidence="1">The sequence shown here is derived from an EMBL/GenBank/DDBJ whole genome shotgun (WGS) entry which is preliminary data.</text>
</comment>
<accession>M5RHW4</accession>
<dbReference type="PATRIC" id="fig|1265738.3.peg.4188"/>
<dbReference type="EMBL" id="ANOG01000599">
    <property type="protein sequence ID" value="EMI18893.1"/>
    <property type="molecule type" value="Genomic_DNA"/>
</dbReference>
<name>M5RHW4_9BACT</name>
<keyword evidence="2" id="KW-1185">Reference proteome</keyword>
<gene>
    <name evidence="1" type="ORF">RMSM_04183</name>
</gene>
<dbReference type="AlphaFoldDB" id="M5RHW4"/>
<sequence length="40" mass="4623">MTECLEQLKTHDDHAAILIESICLSYPFQHRFFKATADAK</sequence>
<evidence type="ECO:0000313" key="1">
    <source>
        <dbReference type="EMBL" id="EMI18893.1"/>
    </source>
</evidence>
<organism evidence="1 2">
    <name type="scientific">Rhodopirellula maiorica SM1</name>
    <dbReference type="NCBI Taxonomy" id="1265738"/>
    <lineage>
        <taxon>Bacteria</taxon>
        <taxon>Pseudomonadati</taxon>
        <taxon>Planctomycetota</taxon>
        <taxon>Planctomycetia</taxon>
        <taxon>Pirellulales</taxon>
        <taxon>Pirellulaceae</taxon>
        <taxon>Novipirellula</taxon>
    </lineage>
</organism>
<protein>
    <submittedName>
        <fullName evidence="1">Uncharacterized protein</fullName>
    </submittedName>
</protein>
<dbReference type="Proteomes" id="UP000011991">
    <property type="component" value="Unassembled WGS sequence"/>
</dbReference>
<evidence type="ECO:0000313" key="2">
    <source>
        <dbReference type="Proteomes" id="UP000011991"/>
    </source>
</evidence>
<reference evidence="1 2" key="1">
    <citation type="journal article" date="2013" name="Mar. Genomics">
        <title>Expression of sulfatases in Rhodopirellula baltica and the diversity of sulfatases in the genus Rhodopirellula.</title>
        <authorList>
            <person name="Wegner C.E."/>
            <person name="Richter-Heitmann T."/>
            <person name="Klindworth A."/>
            <person name="Klockow C."/>
            <person name="Richter M."/>
            <person name="Achstetter T."/>
            <person name="Glockner F.O."/>
            <person name="Harder J."/>
        </authorList>
    </citation>
    <scope>NUCLEOTIDE SEQUENCE [LARGE SCALE GENOMIC DNA]</scope>
    <source>
        <strain evidence="1 2">SM1</strain>
    </source>
</reference>